<evidence type="ECO:0000313" key="3">
    <source>
        <dbReference type="Proteomes" id="UP000514509"/>
    </source>
</evidence>
<evidence type="ECO:0000256" key="1">
    <source>
        <dbReference type="SAM" id="Phobius"/>
    </source>
</evidence>
<keyword evidence="1" id="KW-0812">Transmembrane</keyword>
<keyword evidence="3" id="KW-1185">Reference proteome</keyword>
<sequence length="352" mass="39608">MKFRAKPVLWLLLLAFLTQGCLQHLGRQVGAGIRKELNQSKLDSVSRSLSRSAARGLTEVLLSDSVQARIRVQVDSIGQQLDKQVGQTTIRVRDSLMSHTTEIWLQKVLNQAGENFQAQGKALLANIRGEETVLLVAKIRDELLNDSTLKRAGLFRDEFLGAKTHVLLDSLAQKVSRGLFTNQINPNTQKLLTSVKKAADEKISQAKRLMYGAGGLAILIGIGAFFIYRNARKHKQTLQIITKQIDKIPNQLLYDQLVRAIHQETETKGLESHLQQILKEENLYQQPEWQNKDYQVLQLMSRYLQSLKDDATGKVILQNLTQEAKKVNLDAQLNSLITRSTVNQDQATVLPV</sequence>
<dbReference type="AlphaFoldDB" id="A0A7L7LAM8"/>
<evidence type="ECO:0000313" key="2">
    <source>
        <dbReference type="EMBL" id="QMU29886.1"/>
    </source>
</evidence>
<dbReference type="RefSeq" id="WP_182412346.1">
    <property type="nucleotide sequence ID" value="NZ_CP055153.1"/>
</dbReference>
<protein>
    <submittedName>
        <fullName evidence="2">Uncharacterized protein</fullName>
    </submittedName>
</protein>
<dbReference type="EMBL" id="CP055153">
    <property type="protein sequence ID" value="QMU29886.1"/>
    <property type="molecule type" value="Genomic_DNA"/>
</dbReference>
<proteinExistence type="predicted"/>
<keyword evidence="1" id="KW-1133">Transmembrane helix</keyword>
<feature type="transmembrane region" description="Helical" evidence="1">
    <location>
        <begin position="209"/>
        <end position="228"/>
    </location>
</feature>
<dbReference type="KEGG" id="add:HUW48_18480"/>
<reference evidence="2 3" key="1">
    <citation type="submission" date="2020-06" db="EMBL/GenBank/DDBJ databases">
        <authorList>
            <person name="Hwang Y.J."/>
        </authorList>
    </citation>
    <scope>NUCLEOTIDE SEQUENCE [LARGE SCALE GENOMIC DNA]</scope>
    <source>
        <strain evidence="2 3">KUDC8001</strain>
    </source>
</reference>
<organism evidence="2 3">
    <name type="scientific">Adhaeribacter radiodurans</name>
    <dbReference type="NCBI Taxonomy" id="2745197"/>
    <lineage>
        <taxon>Bacteria</taxon>
        <taxon>Pseudomonadati</taxon>
        <taxon>Bacteroidota</taxon>
        <taxon>Cytophagia</taxon>
        <taxon>Cytophagales</taxon>
        <taxon>Hymenobacteraceae</taxon>
        <taxon>Adhaeribacter</taxon>
    </lineage>
</organism>
<dbReference type="Proteomes" id="UP000514509">
    <property type="component" value="Chromosome"/>
</dbReference>
<reference evidence="2 3" key="2">
    <citation type="submission" date="2020-08" db="EMBL/GenBank/DDBJ databases">
        <title>Adhaeribacter dokdonensis sp. nov., isolated from the rhizosphere of Elymus tsukushiensis, a plant native to the Dokdo Islands, Republic of Korea.</title>
        <authorList>
            <person name="Ghim S.Y."/>
        </authorList>
    </citation>
    <scope>NUCLEOTIDE SEQUENCE [LARGE SCALE GENOMIC DNA]</scope>
    <source>
        <strain evidence="2 3">KUDC8001</strain>
    </source>
</reference>
<keyword evidence="1" id="KW-0472">Membrane</keyword>
<dbReference type="PROSITE" id="PS51257">
    <property type="entry name" value="PROKAR_LIPOPROTEIN"/>
    <property type="match status" value="1"/>
</dbReference>
<gene>
    <name evidence="2" type="ORF">HUW48_18480</name>
</gene>
<name>A0A7L7LAM8_9BACT</name>
<accession>A0A7L7LAM8</accession>